<organism evidence="1 2">
    <name type="scientific">Meloidogyne enterolobii</name>
    <name type="common">Root-knot nematode worm</name>
    <name type="synonym">Meloidogyne mayaguensis</name>
    <dbReference type="NCBI Taxonomy" id="390850"/>
    <lineage>
        <taxon>Eukaryota</taxon>
        <taxon>Metazoa</taxon>
        <taxon>Ecdysozoa</taxon>
        <taxon>Nematoda</taxon>
        <taxon>Chromadorea</taxon>
        <taxon>Rhabditida</taxon>
        <taxon>Tylenchina</taxon>
        <taxon>Tylenchomorpha</taxon>
        <taxon>Tylenchoidea</taxon>
        <taxon>Meloidogynidae</taxon>
        <taxon>Meloidogyninae</taxon>
        <taxon>Meloidogyne</taxon>
    </lineage>
</organism>
<comment type="caution">
    <text evidence="1">The sequence shown here is derived from an EMBL/GenBank/DDBJ whole genome shotgun (WGS) entry which is preliminary data.</text>
</comment>
<dbReference type="Proteomes" id="UP001497535">
    <property type="component" value="Unassembled WGS sequence"/>
</dbReference>
<accession>A0ACB0XXX0</accession>
<evidence type="ECO:0000313" key="1">
    <source>
        <dbReference type="EMBL" id="CAK5022503.1"/>
    </source>
</evidence>
<protein>
    <submittedName>
        <fullName evidence="1">Uncharacterized protein</fullName>
    </submittedName>
</protein>
<reference evidence="1" key="1">
    <citation type="submission" date="2023-11" db="EMBL/GenBank/DDBJ databases">
        <authorList>
            <person name="Poullet M."/>
        </authorList>
    </citation>
    <scope>NUCLEOTIDE SEQUENCE</scope>
    <source>
        <strain evidence="1">E1834</strain>
    </source>
</reference>
<evidence type="ECO:0000313" key="2">
    <source>
        <dbReference type="Proteomes" id="UP001497535"/>
    </source>
</evidence>
<gene>
    <name evidence="1" type="ORF">MENTE1834_LOCUS4924</name>
</gene>
<sequence length="1082" mass="118799">MYQRLVEEMPPLSPPISKKSNENESSNLKKCTLSVEGMTCSSCVVSIEKAIKQIKGIHSITVVLMFMKAHVIYDSSLINASKIAQEIDDLGFECQVLTDSANINETIHLLIGGMTSSVCAHRIESHVIAMRGVESCTVSLETTIAIIEYCTAQIGLRDIVDRIQSLGYSAELATHDDRLKRLGHADDIAKWKASFFISLVFGVPVMALMIYFHWFLQTPMHPERQVPIFVKALSMDNLILFVLSTPVQFFGGYNFYSHCWRALSHKTANMDLLVALATSIAYIYSVFIILMGIILNWPSSPMTFFDVPPMLLVFISLGRWLEYKAKGKTSEALSKLMSMQAKVAILVTIDEKTGQIITERGIETEFVQRDDLIKVMPGEKIPVDGIVFEGKSSADESFITGESMPVIKKPGSPVIGGSINQSTPIIIKATHVGKDSTLAQIVRLVEEAQSSKVAPIQQMADKLAGYFVPIVILFSIITFIVWLFVGLNNTSISNNNHGHSVKNSSINSNNLSITDWESILRIAFNYAITVLAIACPCSLGLATPTAIMVGTGVGALNGILLKGGEPLEQAHKIRTVVFDKTGTLTEGKPRIVRLYLTLPRTHLSLRRLVLLMGTAESSSEHPLGTAIVAFAKNFLRNEHWATVYNFRAVAGSGISCEVSNLTNVEASIISQPSEDNDEWPRVKLTGLSSSDSTNDLEKNVEFLTINQNKILSISEDWNSLEQYTVVIGTESWLSENNIQIDNSIRESLENERQLGNISVLCAINGRIAAVISIVDEVKKEAALVVWALQKMGMNVVLLTGDNAKTAEATARKIGIHQVFAEVLPNQKKDKIQQFQVNDNIVAMVGDGVNDSPALAAANVGIAISHGSDVAIESAGIVLVKNNLVDVVGAILLSKKVVRRIRINLFFAFIYNSIGIPLAAGAFSHWGFYIQPWMAAAAMALSSVSVVTSSLMLHNFKKPTDRSLSNSEFRRYKKKLPSQETVNVYKGFMQLGQQLKQKKGLIEATEADFSLLENGGKKKKRGWFGRLNRGNITRSPPPPLNGNGEKSFVDKDASERFLSSENESDDAEGMEVVGTKRFFTVKA</sequence>
<dbReference type="EMBL" id="CAVMJV010000004">
    <property type="protein sequence ID" value="CAK5022503.1"/>
    <property type="molecule type" value="Genomic_DNA"/>
</dbReference>
<keyword evidence="2" id="KW-1185">Reference proteome</keyword>
<name>A0ACB0XXX0_MELEN</name>
<proteinExistence type="predicted"/>